<dbReference type="AlphaFoldDB" id="A0A414P0A0"/>
<proteinExistence type="predicted"/>
<name>A0A414P0A0_9FIRM</name>
<organism evidence="1 2">
    <name type="scientific">Mitsuokella multacida</name>
    <dbReference type="NCBI Taxonomy" id="52226"/>
    <lineage>
        <taxon>Bacteria</taxon>
        <taxon>Bacillati</taxon>
        <taxon>Bacillota</taxon>
        <taxon>Negativicutes</taxon>
        <taxon>Selenomonadales</taxon>
        <taxon>Selenomonadaceae</taxon>
        <taxon>Mitsuokella</taxon>
    </lineage>
</organism>
<comment type="caution">
    <text evidence="1">The sequence shown here is derived from an EMBL/GenBank/DDBJ whole genome shotgun (WGS) entry which is preliminary data.</text>
</comment>
<evidence type="ECO:0000313" key="1">
    <source>
        <dbReference type="EMBL" id="RHF53569.1"/>
    </source>
</evidence>
<dbReference type="RefSeq" id="WP_118174694.1">
    <property type="nucleotide sequence ID" value="NZ_JAQEAO010000028.1"/>
</dbReference>
<dbReference type="OrthoDB" id="482771at2"/>
<dbReference type="EMBL" id="QRHE01000001">
    <property type="protein sequence ID" value="RHF53569.1"/>
    <property type="molecule type" value="Genomic_DNA"/>
</dbReference>
<reference evidence="1 2" key="1">
    <citation type="submission" date="2018-08" db="EMBL/GenBank/DDBJ databases">
        <title>A genome reference for cultivated species of the human gut microbiota.</title>
        <authorList>
            <person name="Zou Y."/>
            <person name="Xue W."/>
            <person name="Luo G."/>
        </authorList>
    </citation>
    <scope>NUCLEOTIDE SEQUENCE [LARGE SCALE GENOMIC DNA]</scope>
    <source>
        <strain evidence="1 2">AM25-21AC</strain>
    </source>
</reference>
<dbReference type="Proteomes" id="UP000283442">
    <property type="component" value="Unassembled WGS sequence"/>
</dbReference>
<evidence type="ECO:0000313" key="2">
    <source>
        <dbReference type="Proteomes" id="UP000283442"/>
    </source>
</evidence>
<sequence length="546" mass="61263">MKQISVHIRTLASVVLSAMSNATVMTESHSYFSGSIVRGIVATRYIKARGLGEHAEENEAFVSLFFNRLRFVAAYPTAEDGTRSFVLPFSLQKKKDGSEVLDLMNQDGKAGYKSFKGFAVEGKDGIQPVTVRKTINLHMSRSDIQNKDGKERLAGRSMAGGIYNYEAIDAGQDFKGAIYGPEEALHALLDGLDGRTWQCHAGRSRFTQYGRCRIDLGPVEDVPAEAIEPQDDAILVRFDTPYLPENPYASPLRNILESLSAGMEGMALRMQDKEFDTMHFSVVDAPQRFFAKEEPVENFVGIWGMKRPREHGLAAGTIFQLKKKDSPWTEDEKKLLQNVFYDGIGLRSEEGFGQLRVWPNRTHCLAEQRAANRMTPPTQIHEEVRKRAETILVQHLLAQVQLWAAEDVQASKGSFPDTATHFFSRMDALLGGNTKDTSSHLRNAIEQERGNGSTPFAKALQRISIRGRKLGDYMKDENLKNMPYNQRDWKALSDAMQLERAMKAVGIAGGIEYFQCAEALFYTYWHWFFRYGRKASAGAGKGASKE</sequence>
<gene>
    <name evidence="1" type="ORF">DW674_01555</name>
</gene>
<accession>A0A414P0A0</accession>
<protein>
    <submittedName>
        <fullName evidence="1">Uncharacterized protein</fullName>
    </submittedName>
</protein>